<dbReference type="EMBL" id="QDEB01037500">
    <property type="protein sequence ID" value="RZC39094.1"/>
    <property type="molecule type" value="Genomic_DNA"/>
</dbReference>
<evidence type="ECO:0000313" key="4">
    <source>
        <dbReference type="EMBL" id="RZC39094.1"/>
    </source>
</evidence>
<gene>
    <name evidence="4" type="ORF">BDFB_007897</name>
</gene>
<dbReference type="Pfam" id="PF13855">
    <property type="entry name" value="LRR_8"/>
    <property type="match status" value="2"/>
</dbReference>
<feature type="chain" id="PRO_5019783398" evidence="3">
    <location>
        <begin position="23"/>
        <end position="388"/>
    </location>
</feature>
<dbReference type="PANTHER" id="PTHR24366">
    <property type="entry name" value="IG(IMMUNOGLOBULIN) AND LRR(LEUCINE RICH REPEAT) DOMAINS"/>
    <property type="match status" value="1"/>
</dbReference>
<evidence type="ECO:0000256" key="1">
    <source>
        <dbReference type="ARBA" id="ARBA00022614"/>
    </source>
</evidence>
<feature type="signal peptide" evidence="3">
    <location>
        <begin position="1"/>
        <end position="22"/>
    </location>
</feature>
<keyword evidence="1" id="KW-0433">Leucine-rich repeat</keyword>
<protein>
    <submittedName>
        <fullName evidence="4">LRR 8 domain containing protein</fullName>
    </submittedName>
</protein>
<keyword evidence="3" id="KW-0732">Signal</keyword>
<dbReference type="Gene3D" id="3.80.10.10">
    <property type="entry name" value="Ribonuclease Inhibitor"/>
    <property type="match status" value="2"/>
</dbReference>
<dbReference type="Proteomes" id="UP000292052">
    <property type="component" value="Unassembled WGS sequence"/>
</dbReference>
<comment type="caution">
    <text evidence="4">The sequence shown here is derived from an EMBL/GenBank/DDBJ whole genome shotgun (WGS) entry which is preliminary data.</text>
</comment>
<dbReference type="PANTHER" id="PTHR24366:SF96">
    <property type="entry name" value="LEUCINE RICH REPEAT CONTAINING 53"/>
    <property type="match status" value="1"/>
</dbReference>
<dbReference type="SMART" id="SM00365">
    <property type="entry name" value="LRR_SD22"/>
    <property type="match status" value="3"/>
</dbReference>
<evidence type="ECO:0000256" key="3">
    <source>
        <dbReference type="SAM" id="SignalP"/>
    </source>
</evidence>
<evidence type="ECO:0000256" key="2">
    <source>
        <dbReference type="ARBA" id="ARBA00022737"/>
    </source>
</evidence>
<accession>A0A482W217</accession>
<dbReference type="OrthoDB" id="1055097at2759"/>
<dbReference type="InterPro" id="IPR001611">
    <property type="entry name" value="Leu-rich_rpt"/>
</dbReference>
<keyword evidence="5" id="KW-1185">Reference proteome</keyword>
<evidence type="ECO:0000313" key="5">
    <source>
        <dbReference type="Proteomes" id="UP000292052"/>
    </source>
</evidence>
<dbReference type="SMART" id="SM00369">
    <property type="entry name" value="LRR_TYP"/>
    <property type="match status" value="5"/>
</dbReference>
<dbReference type="InterPro" id="IPR003591">
    <property type="entry name" value="Leu-rich_rpt_typical-subtyp"/>
</dbReference>
<dbReference type="SUPFAM" id="SSF52058">
    <property type="entry name" value="L domain-like"/>
    <property type="match status" value="1"/>
</dbReference>
<dbReference type="InterPro" id="IPR032675">
    <property type="entry name" value="LRR_dom_sf"/>
</dbReference>
<dbReference type="STRING" id="1661398.A0A482W217"/>
<dbReference type="AlphaFoldDB" id="A0A482W217"/>
<organism evidence="4 5">
    <name type="scientific">Asbolus verrucosus</name>
    <name type="common">Desert ironclad beetle</name>
    <dbReference type="NCBI Taxonomy" id="1661398"/>
    <lineage>
        <taxon>Eukaryota</taxon>
        <taxon>Metazoa</taxon>
        <taxon>Ecdysozoa</taxon>
        <taxon>Arthropoda</taxon>
        <taxon>Hexapoda</taxon>
        <taxon>Insecta</taxon>
        <taxon>Pterygota</taxon>
        <taxon>Neoptera</taxon>
        <taxon>Endopterygota</taxon>
        <taxon>Coleoptera</taxon>
        <taxon>Polyphaga</taxon>
        <taxon>Cucujiformia</taxon>
        <taxon>Tenebrionidae</taxon>
        <taxon>Pimeliinae</taxon>
        <taxon>Asbolus</taxon>
    </lineage>
</organism>
<reference evidence="4 5" key="1">
    <citation type="submission" date="2017-03" db="EMBL/GenBank/DDBJ databases">
        <title>Genome of the blue death feigning beetle - Asbolus verrucosus.</title>
        <authorList>
            <person name="Rider S.D."/>
        </authorList>
    </citation>
    <scope>NUCLEOTIDE SEQUENCE [LARGE SCALE GENOMIC DNA]</scope>
    <source>
        <strain evidence="4">Butters</strain>
        <tissue evidence="4">Head and leg muscle</tissue>
    </source>
</reference>
<sequence length="388" mass="45798">MLILTKIELFIYLFVILKETLCFCEESFVVICDNLIDIKRNDTWPWRYVIIGSTQNKHNPPTQILNSRVMLDLVFVKSLTIIYQIESIDSTLLASSCKNLQYLNLYDNNIKFIEDETFEDFPSLRELYLENNHIEYLGRSVFKNSTLDVVSLSRNLIETITTCFFQSKIKWLKINHNKLKFIRAGAFPITLERLELEHNFLTSLNEGVFKNLRNLKELSMKHNRLTSLPDISSLWMIHYLHLSYNNIKEIIYQFDQHKELEYVDLSSNLIRNISVDGISWNSTPPMIILTFNRLINLKFEHPERKTDLVIYGNPWICDCLFNIEKTIREYKHIQTCELPYFKNGKLPMCIENGKCGENEIDDSVINNFIEIVSTCENKNQCNFHLENY</sequence>
<dbReference type="PROSITE" id="PS51450">
    <property type="entry name" value="LRR"/>
    <property type="match status" value="2"/>
</dbReference>
<name>A0A482W217_ASBVE</name>
<keyword evidence="2" id="KW-0677">Repeat</keyword>
<proteinExistence type="predicted"/>